<feature type="compositionally biased region" description="Acidic residues" evidence="3">
    <location>
        <begin position="126"/>
        <end position="138"/>
    </location>
</feature>
<dbReference type="OrthoDB" id="1738325at2759"/>
<comment type="similarity">
    <text evidence="1">Belongs to the EIF1AD family.</text>
</comment>
<dbReference type="SMART" id="SM00652">
    <property type="entry name" value="eIF1a"/>
    <property type="match status" value="1"/>
</dbReference>
<dbReference type="Proteomes" id="UP000734854">
    <property type="component" value="Unassembled WGS sequence"/>
</dbReference>
<evidence type="ECO:0000256" key="3">
    <source>
        <dbReference type="SAM" id="MobiDB-lite"/>
    </source>
</evidence>
<dbReference type="InterPro" id="IPR006196">
    <property type="entry name" value="RNA-binding_domain_S1_IF1"/>
</dbReference>
<protein>
    <recommendedName>
        <fullName evidence="4">S1-like domain-containing protein</fullName>
    </recommendedName>
</protein>
<keyword evidence="6" id="KW-1185">Reference proteome</keyword>
<gene>
    <name evidence="5" type="ORF">ZIOFF_061966</name>
</gene>
<evidence type="ECO:0000313" key="6">
    <source>
        <dbReference type="Proteomes" id="UP000734854"/>
    </source>
</evidence>
<dbReference type="InterPro" id="IPR039294">
    <property type="entry name" value="EIF1AD"/>
</dbReference>
<evidence type="ECO:0000313" key="5">
    <source>
        <dbReference type="EMBL" id="KAG6478523.1"/>
    </source>
</evidence>
<evidence type="ECO:0000256" key="2">
    <source>
        <dbReference type="ARBA" id="ARBA00022884"/>
    </source>
</evidence>
<sequence length="165" mass="18449">MSSGRKNFKRALKEDNLSLHESQSVMQVVSLRGSNVIEVMDAKSIKSLALVPAKFRKSFWIKRGSFVVVDEGGREKALESGSKIACIVSQVLFHDQVRALRKSSDWPAAFHATMLEEPPQEPRLECEEEIDSSEDDDYLPPLEANPNRRNVMHLASCSGSDDDSE</sequence>
<dbReference type="InterPro" id="IPR001253">
    <property type="entry name" value="TIF_eIF-1A"/>
</dbReference>
<accession>A0A8J5F4W2</accession>
<dbReference type="GO" id="GO:0003743">
    <property type="term" value="F:translation initiation factor activity"/>
    <property type="evidence" value="ECO:0007669"/>
    <property type="project" value="InterPro"/>
</dbReference>
<dbReference type="Pfam" id="PF01176">
    <property type="entry name" value="eIF-1a"/>
    <property type="match status" value="1"/>
</dbReference>
<organism evidence="5 6">
    <name type="scientific">Zingiber officinale</name>
    <name type="common">Ginger</name>
    <name type="synonym">Amomum zingiber</name>
    <dbReference type="NCBI Taxonomy" id="94328"/>
    <lineage>
        <taxon>Eukaryota</taxon>
        <taxon>Viridiplantae</taxon>
        <taxon>Streptophyta</taxon>
        <taxon>Embryophyta</taxon>
        <taxon>Tracheophyta</taxon>
        <taxon>Spermatophyta</taxon>
        <taxon>Magnoliopsida</taxon>
        <taxon>Liliopsida</taxon>
        <taxon>Zingiberales</taxon>
        <taxon>Zingiberaceae</taxon>
        <taxon>Zingiber</taxon>
    </lineage>
</organism>
<dbReference type="EMBL" id="JACMSC010000017">
    <property type="protein sequence ID" value="KAG6478523.1"/>
    <property type="molecule type" value="Genomic_DNA"/>
</dbReference>
<dbReference type="AlphaFoldDB" id="A0A8J5F4W2"/>
<evidence type="ECO:0000259" key="4">
    <source>
        <dbReference type="Pfam" id="PF01176"/>
    </source>
</evidence>
<reference evidence="5 6" key="1">
    <citation type="submission" date="2020-08" db="EMBL/GenBank/DDBJ databases">
        <title>Plant Genome Project.</title>
        <authorList>
            <person name="Zhang R.-G."/>
        </authorList>
    </citation>
    <scope>NUCLEOTIDE SEQUENCE [LARGE SCALE GENOMIC DNA]</scope>
    <source>
        <tissue evidence="5">Rhizome</tissue>
    </source>
</reference>
<evidence type="ECO:0000256" key="1">
    <source>
        <dbReference type="ARBA" id="ARBA00007340"/>
    </source>
</evidence>
<dbReference type="GO" id="GO:0003723">
    <property type="term" value="F:RNA binding"/>
    <property type="evidence" value="ECO:0007669"/>
    <property type="project" value="UniProtKB-KW"/>
</dbReference>
<feature type="domain" description="S1-like" evidence="4">
    <location>
        <begin position="23"/>
        <end position="70"/>
    </location>
</feature>
<name>A0A8J5F4W2_ZINOF</name>
<dbReference type="GO" id="GO:0005634">
    <property type="term" value="C:nucleus"/>
    <property type="evidence" value="ECO:0007669"/>
    <property type="project" value="TreeGrafter"/>
</dbReference>
<comment type="caution">
    <text evidence="5">The sequence shown here is derived from an EMBL/GenBank/DDBJ whole genome shotgun (WGS) entry which is preliminary data.</text>
</comment>
<dbReference type="PANTHER" id="PTHR21641">
    <property type="entry name" value="TRANSLATION INITIATION FACTOR-RELATED"/>
    <property type="match status" value="1"/>
</dbReference>
<proteinExistence type="inferred from homology"/>
<dbReference type="PANTHER" id="PTHR21641:SF0">
    <property type="entry name" value="RNA-BINDING PROTEIN EIF1AD-RELATED"/>
    <property type="match status" value="1"/>
</dbReference>
<feature type="region of interest" description="Disordered" evidence="3">
    <location>
        <begin position="119"/>
        <end position="165"/>
    </location>
</feature>
<keyword evidence="2" id="KW-0694">RNA-binding</keyword>